<dbReference type="FunFam" id="1.25.40.10:FF:000196">
    <property type="entry name" value="Pentatricopeptide repeat-containing protein At4g14850"/>
    <property type="match status" value="1"/>
</dbReference>
<feature type="repeat" description="PPR" evidence="3">
    <location>
        <begin position="414"/>
        <end position="448"/>
    </location>
</feature>
<dbReference type="FunFam" id="1.25.40.10:FF:000090">
    <property type="entry name" value="Pentatricopeptide repeat-containing protein, chloroplastic"/>
    <property type="match status" value="1"/>
</dbReference>
<proteinExistence type="inferred from homology"/>
<dbReference type="Gene3D" id="1.25.40.10">
    <property type="entry name" value="Tetratricopeptide repeat domain"/>
    <property type="match status" value="4"/>
</dbReference>
<dbReference type="GO" id="GO:0009451">
    <property type="term" value="P:RNA modification"/>
    <property type="evidence" value="ECO:0007669"/>
    <property type="project" value="InterPro"/>
</dbReference>
<evidence type="ECO:0000256" key="2">
    <source>
        <dbReference type="ARBA" id="ARBA00061659"/>
    </source>
</evidence>
<organism evidence="4 5">
    <name type="scientific">Erythroxylum novogranatense</name>
    <dbReference type="NCBI Taxonomy" id="1862640"/>
    <lineage>
        <taxon>Eukaryota</taxon>
        <taxon>Viridiplantae</taxon>
        <taxon>Streptophyta</taxon>
        <taxon>Embryophyta</taxon>
        <taxon>Tracheophyta</taxon>
        <taxon>Spermatophyta</taxon>
        <taxon>Magnoliopsida</taxon>
        <taxon>eudicotyledons</taxon>
        <taxon>Gunneridae</taxon>
        <taxon>Pentapetalae</taxon>
        <taxon>rosids</taxon>
        <taxon>fabids</taxon>
        <taxon>Malpighiales</taxon>
        <taxon>Erythroxylaceae</taxon>
        <taxon>Erythroxylum</taxon>
    </lineage>
</organism>
<comment type="similarity">
    <text evidence="2">Belongs to the PPR family. PCMP-E subfamily.</text>
</comment>
<evidence type="ECO:0000256" key="1">
    <source>
        <dbReference type="ARBA" id="ARBA00022737"/>
    </source>
</evidence>
<dbReference type="Proteomes" id="UP001159364">
    <property type="component" value="Linkage Group LG12"/>
</dbReference>
<evidence type="ECO:0000256" key="3">
    <source>
        <dbReference type="PROSITE-ProRule" id="PRU00708"/>
    </source>
</evidence>
<dbReference type="Pfam" id="PF01535">
    <property type="entry name" value="PPR"/>
    <property type="match status" value="3"/>
</dbReference>
<sequence>MLRRATTSSLFRILSLRVPAVVRYSATLRQSTQLEYSRSPLSFFSKALKLAAESGCFLSGKQVHGHLIKSGLVHLRPLHNRVLGVYLKCGESFDVDRLLDEMPVRNVVTWNTVICGYVDRESVHESSRYMGFFYFERMLRDEVDLDSITVNGLLRLCIEVNDVVIGRQLHCLLIKLGFEFNCFVNAALIDFYGKCRLVEEARCVFDIVSCRDVVLWNVMVSCYVLNGLPEKAFAFFNLMRQGDLVGDVFTFSSLLNSCASLGFRESGTQIHGLTIKLSFDSDVLVVSGLVDMYAKNEYTDDARKIFDAMTTRSIVSWNTMVVGYGLLGDVMEAMKLLRKMFQEEIKPDELTLASILSSCGCACVFCETMQVHAYVTKHGFQTFLSVANALVNAYSKCGSITGALRCFGSVIEPDLVTWTSLIGAYAFHGLPKDSIDTFQKMVSGGIRPDRISFLEILSACSHAGLVTEGFHYFNLMENTYRIIPDLEHYTCIVDLLGRAGLLAEAFNILTSMPIKHKSSAFDSFIRACKIHGEVEYGKWAAEMLVELETYKPVTYSLISNLYASDGCWSDVARIRKYMKRGNQKLPGYTWLQLRNTMPTFASTDPCHPQALGICSV</sequence>
<dbReference type="InterPro" id="IPR046848">
    <property type="entry name" value="E_motif"/>
</dbReference>
<dbReference type="InterPro" id="IPR011990">
    <property type="entry name" value="TPR-like_helical_dom_sf"/>
</dbReference>
<evidence type="ECO:0000313" key="5">
    <source>
        <dbReference type="Proteomes" id="UP001159364"/>
    </source>
</evidence>
<dbReference type="PROSITE" id="PS51375">
    <property type="entry name" value="PPR"/>
    <property type="match status" value="3"/>
</dbReference>
<dbReference type="Pfam" id="PF20431">
    <property type="entry name" value="E_motif"/>
    <property type="match status" value="1"/>
</dbReference>
<keyword evidence="5" id="KW-1185">Reference proteome</keyword>
<dbReference type="GO" id="GO:0003729">
    <property type="term" value="F:mRNA binding"/>
    <property type="evidence" value="ECO:0007669"/>
    <property type="project" value="UniProtKB-ARBA"/>
</dbReference>
<dbReference type="InterPro" id="IPR046960">
    <property type="entry name" value="PPR_At4g14850-like_plant"/>
</dbReference>
<name>A0AAV8S9R4_9ROSI</name>
<reference evidence="4 5" key="1">
    <citation type="submission" date="2021-09" db="EMBL/GenBank/DDBJ databases">
        <title>Genomic insights and catalytic innovation underlie evolution of tropane alkaloids biosynthesis.</title>
        <authorList>
            <person name="Wang Y.-J."/>
            <person name="Tian T."/>
            <person name="Huang J.-P."/>
            <person name="Huang S.-X."/>
        </authorList>
    </citation>
    <scope>NUCLEOTIDE SEQUENCE [LARGE SCALE GENOMIC DNA]</scope>
    <source>
        <strain evidence="4">KIB-2018</strain>
        <tissue evidence="4">Leaf</tissue>
    </source>
</reference>
<dbReference type="InterPro" id="IPR002885">
    <property type="entry name" value="PPR_rpt"/>
</dbReference>
<dbReference type="FunFam" id="1.25.40.10:FF:000073">
    <property type="entry name" value="Pentatricopeptide repeat-containing protein chloroplastic"/>
    <property type="match status" value="1"/>
</dbReference>
<dbReference type="AlphaFoldDB" id="A0AAV8S9R4"/>
<feature type="repeat" description="PPR" evidence="3">
    <location>
        <begin position="212"/>
        <end position="246"/>
    </location>
</feature>
<gene>
    <name evidence="4" type="ORF">K2173_013333</name>
</gene>
<feature type="repeat" description="PPR" evidence="3">
    <location>
        <begin position="313"/>
        <end position="347"/>
    </location>
</feature>
<accession>A0AAV8S9R4</accession>
<evidence type="ECO:0008006" key="6">
    <source>
        <dbReference type="Google" id="ProtNLM"/>
    </source>
</evidence>
<dbReference type="Pfam" id="PF13041">
    <property type="entry name" value="PPR_2"/>
    <property type="match status" value="3"/>
</dbReference>
<protein>
    <recommendedName>
        <fullName evidence="6">Pentatricopeptide repeat-containing protein</fullName>
    </recommendedName>
</protein>
<keyword evidence="1" id="KW-0677">Repeat</keyword>
<dbReference type="NCBIfam" id="TIGR00756">
    <property type="entry name" value="PPR"/>
    <property type="match status" value="3"/>
</dbReference>
<evidence type="ECO:0000313" key="4">
    <source>
        <dbReference type="EMBL" id="KAJ8748900.1"/>
    </source>
</evidence>
<dbReference type="PANTHER" id="PTHR47926:SF511">
    <property type="entry name" value="PENTATRICOPEPTIDE REPEAT-CONTAINING PROTEIN"/>
    <property type="match status" value="1"/>
</dbReference>
<dbReference type="EMBL" id="JAIWQS010000012">
    <property type="protein sequence ID" value="KAJ8748900.1"/>
    <property type="molecule type" value="Genomic_DNA"/>
</dbReference>
<dbReference type="PANTHER" id="PTHR47926">
    <property type="entry name" value="PENTATRICOPEPTIDE REPEAT-CONTAINING PROTEIN"/>
    <property type="match status" value="1"/>
</dbReference>
<comment type="caution">
    <text evidence="4">The sequence shown here is derived from an EMBL/GenBank/DDBJ whole genome shotgun (WGS) entry which is preliminary data.</text>
</comment>